<dbReference type="SUPFAM" id="SSF103473">
    <property type="entry name" value="MFS general substrate transporter"/>
    <property type="match status" value="1"/>
</dbReference>
<keyword evidence="5" id="KW-0472">Membrane</keyword>
<evidence type="ECO:0000313" key="6">
    <source>
        <dbReference type="EMBL" id="CAH1780446.1"/>
    </source>
</evidence>
<comment type="similarity">
    <text evidence="2">Belongs to the unc-93 family.</text>
</comment>
<dbReference type="AlphaFoldDB" id="A0A8J1Y7W1"/>
<sequence>RVKAIGRLAATMIGIVCCGAAVVLSLLWQWLDRQLYLLFIIIILQGAGGAALQIGITTSVGIMFMGNNEAAFANYKMWQSVGSAVTFIYSTFLCMYIKLYIMLTVIVVGTVCVLVLEVIYKRQKTR</sequence>
<name>A0A8J1Y7W1_OWEFU</name>
<dbReference type="EMBL" id="CAIIXF020000003">
    <property type="protein sequence ID" value="CAH1780446.1"/>
    <property type="molecule type" value="Genomic_DNA"/>
</dbReference>
<dbReference type="Gene3D" id="1.20.1250.20">
    <property type="entry name" value="MFS general substrate transporter like domains"/>
    <property type="match status" value="1"/>
</dbReference>
<feature type="non-terminal residue" evidence="6">
    <location>
        <position position="1"/>
    </location>
</feature>
<gene>
    <name evidence="6" type="ORF">OFUS_LOCUS7140</name>
</gene>
<organism evidence="6 7">
    <name type="scientific">Owenia fusiformis</name>
    <name type="common">Polychaete worm</name>
    <dbReference type="NCBI Taxonomy" id="6347"/>
    <lineage>
        <taxon>Eukaryota</taxon>
        <taxon>Metazoa</taxon>
        <taxon>Spiralia</taxon>
        <taxon>Lophotrochozoa</taxon>
        <taxon>Annelida</taxon>
        <taxon>Polychaeta</taxon>
        <taxon>Sedentaria</taxon>
        <taxon>Canalipalpata</taxon>
        <taxon>Sabellida</taxon>
        <taxon>Oweniida</taxon>
        <taxon>Oweniidae</taxon>
        <taxon>Owenia</taxon>
    </lineage>
</organism>
<comment type="subcellular location">
    <subcellularLocation>
        <location evidence="1">Membrane</location>
        <topology evidence="1">Multi-pass membrane protein</topology>
    </subcellularLocation>
</comment>
<dbReference type="InterPro" id="IPR010291">
    <property type="entry name" value="Ion_channel_UNC-93"/>
</dbReference>
<comment type="caution">
    <text evidence="6">The sequence shown here is derived from an EMBL/GenBank/DDBJ whole genome shotgun (WGS) entry which is preliminary data.</text>
</comment>
<dbReference type="InterPro" id="IPR051951">
    <property type="entry name" value="UNC-93_regulatory"/>
</dbReference>
<evidence type="ECO:0000256" key="5">
    <source>
        <dbReference type="ARBA" id="ARBA00023136"/>
    </source>
</evidence>
<evidence type="ECO:0000256" key="2">
    <source>
        <dbReference type="ARBA" id="ARBA00009172"/>
    </source>
</evidence>
<keyword evidence="3" id="KW-0812">Transmembrane</keyword>
<dbReference type="InterPro" id="IPR036259">
    <property type="entry name" value="MFS_trans_sf"/>
</dbReference>
<dbReference type="Proteomes" id="UP000749559">
    <property type="component" value="Unassembled WGS sequence"/>
</dbReference>
<dbReference type="PANTHER" id="PTHR19444:SF13">
    <property type="entry name" value="PROTEIN UNC-93 HOMOLOG A"/>
    <property type="match status" value="1"/>
</dbReference>
<keyword evidence="7" id="KW-1185">Reference proteome</keyword>
<dbReference type="Pfam" id="PF05978">
    <property type="entry name" value="UNC-93"/>
    <property type="match status" value="1"/>
</dbReference>
<dbReference type="GO" id="GO:0016020">
    <property type="term" value="C:membrane"/>
    <property type="evidence" value="ECO:0007669"/>
    <property type="project" value="UniProtKB-SubCell"/>
</dbReference>
<evidence type="ECO:0000256" key="1">
    <source>
        <dbReference type="ARBA" id="ARBA00004141"/>
    </source>
</evidence>
<dbReference type="OrthoDB" id="78663at2759"/>
<keyword evidence="4" id="KW-1133">Transmembrane helix</keyword>
<dbReference type="PANTHER" id="PTHR19444">
    <property type="entry name" value="UNC-93 RELATED"/>
    <property type="match status" value="1"/>
</dbReference>
<evidence type="ECO:0000256" key="3">
    <source>
        <dbReference type="ARBA" id="ARBA00022692"/>
    </source>
</evidence>
<proteinExistence type="inferred from homology"/>
<protein>
    <submittedName>
        <fullName evidence="6">Uncharacterized protein</fullName>
    </submittedName>
</protein>
<evidence type="ECO:0000256" key="4">
    <source>
        <dbReference type="ARBA" id="ARBA00022989"/>
    </source>
</evidence>
<evidence type="ECO:0000313" key="7">
    <source>
        <dbReference type="Proteomes" id="UP000749559"/>
    </source>
</evidence>
<reference evidence="6" key="1">
    <citation type="submission" date="2022-03" db="EMBL/GenBank/DDBJ databases">
        <authorList>
            <person name="Martin C."/>
        </authorList>
    </citation>
    <scope>NUCLEOTIDE SEQUENCE</scope>
</reference>
<accession>A0A8J1Y7W1</accession>